<dbReference type="Pfam" id="PF01398">
    <property type="entry name" value="JAB"/>
    <property type="match status" value="1"/>
</dbReference>
<dbReference type="GO" id="GO:0005634">
    <property type="term" value="C:nucleus"/>
    <property type="evidence" value="ECO:0007669"/>
    <property type="project" value="TreeGrafter"/>
</dbReference>
<dbReference type="OMA" id="SEACLYN"/>
<reference evidence="3 8" key="1">
    <citation type="submission" date="2016-02" db="EMBL/GenBank/DDBJ databases">
        <authorList>
            <consortium name="Pathogen Informatics"/>
        </authorList>
    </citation>
    <scope>NUCLEOTIDE SEQUENCE [LARGE SCALE GENOMIC DNA]</scope>
    <source>
        <strain evidence="3 8">K173</strain>
        <strain evidence="4 12">NK65 ny</strain>
        <strain evidence="7 11">NK65e</strain>
        <strain evidence="5 9">SP11 Antwerpcl1</strain>
        <strain evidence="6 10">SP11 RLL</strain>
    </source>
</reference>
<dbReference type="InterPro" id="IPR016563">
    <property type="entry name" value="Npl4"/>
</dbReference>
<dbReference type="Proteomes" id="UP000220214">
    <property type="component" value="Chromosome 5"/>
</dbReference>
<dbReference type="GO" id="GO:0008237">
    <property type="term" value="F:metallopeptidase activity"/>
    <property type="evidence" value="ECO:0007669"/>
    <property type="project" value="InterPro"/>
</dbReference>
<evidence type="ECO:0000313" key="9">
    <source>
        <dbReference type="Proteomes" id="UP000219860"/>
    </source>
</evidence>
<dbReference type="PANTHER" id="PTHR12710">
    <property type="entry name" value="NUCLEAR PROTEIN LOCALIZATION 4"/>
    <property type="match status" value="1"/>
</dbReference>
<dbReference type="Proteomes" id="UP000219860">
    <property type="component" value="Chromosome 5"/>
</dbReference>
<dbReference type="AlphaFoldDB" id="A0A0Y9USZ8"/>
<dbReference type="EMBL" id="LT608141">
    <property type="protein sequence ID" value="SCL92792.1"/>
    <property type="molecule type" value="Genomic_DNA"/>
</dbReference>
<dbReference type="EMBL" id="LT160025">
    <property type="protein sequence ID" value="CXI08881.1"/>
    <property type="molecule type" value="Genomic_DNA"/>
</dbReference>
<sequence>MKIKLLIIVLYFIFMRIKYECLRIRRKQYFSILNKKNTNVAKNKFINNDGKDTKNIINQNDNKKESKFIHYENNKKISIDPLFDSVCKNVSVSEACLYNMQGFFNKINFNNENNKLFCGILYGKYENDNSVKIENVFFSTNSSQHDYNVDYLLNSNDREKMDKLAKLLNLQVVGFFYAYPDIGIDLNEANQKKKNFIKLNKKIKTLNHDENEIFIPMGGKEVFLALKVMKQVLTEFIRKNKHEKITNREGKKNNEQYTNHDNDNLSHKINHKDSKKSLEQINMENKGKKKKKKYNENLKPFIILSVGMNKKSKGIIVEAYEMNNDLIKLINNDMVKDIEKQNSILQFENKQNAKETKIKNFDSEIDLMNELYLKCKNNIFIKKIEIKKVDILFCVNNVPIFSHKSSYNYFFPYPNNSNYYIILQKFNNIIKSLKNKTDIVNLFKDFNFLFFLTNIFSIQDDLPYICKAINNANNSLGIPDQYIQILKNLSKNTNFLI</sequence>
<protein>
    <recommendedName>
        <fullName evidence="2">JAB1/MPN/MOV34 metalloenzyme domain-containing protein</fullName>
    </recommendedName>
</protein>
<gene>
    <name evidence="3" type="ORF">PBK173_000077800</name>
    <name evidence="7" type="ORF">PBNK65E_000073900</name>
    <name evidence="4" type="ORF">PBNK65NY_000073600</name>
    <name evidence="5" type="ORF">PBSP11A_000073600</name>
    <name evidence="6" type="ORF">PBSP11RLL_000073800</name>
</gene>
<dbReference type="PANTHER" id="PTHR12710:SF0">
    <property type="entry name" value="NUCLEAR PROTEIN LOCALIZATION PROTEIN 4 HOMOLOG"/>
    <property type="match status" value="1"/>
</dbReference>
<evidence type="ECO:0000313" key="12">
    <source>
        <dbReference type="Proteomes" id="UP000516480"/>
    </source>
</evidence>
<evidence type="ECO:0000313" key="8">
    <source>
        <dbReference type="Proteomes" id="UP000069549"/>
    </source>
</evidence>
<evidence type="ECO:0000313" key="11">
    <source>
        <dbReference type="Proteomes" id="UP000220214"/>
    </source>
</evidence>
<dbReference type="GO" id="GO:0031625">
    <property type="term" value="F:ubiquitin protein ligase binding"/>
    <property type="evidence" value="ECO:0007669"/>
    <property type="project" value="TreeGrafter"/>
</dbReference>
<dbReference type="EMBL" id="LT608269">
    <property type="protein sequence ID" value="SCM17512.1"/>
    <property type="molecule type" value="Genomic_DNA"/>
</dbReference>
<evidence type="ECO:0000313" key="5">
    <source>
        <dbReference type="EMBL" id="SCM15717.1"/>
    </source>
</evidence>
<dbReference type="Proteomes" id="UP000516480">
    <property type="component" value="Chromosome 5"/>
</dbReference>
<dbReference type="GO" id="GO:0006511">
    <property type="term" value="P:ubiquitin-dependent protein catabolic process"/>
    <property type="evidence" value="ECO:0007669"/>
    <property type="project" value="InterPro"/>
</dbReference>
<dbReference type="Gene3D" id="3.40.140.10">
    <property type="entry name" value="Cytidine Deaminase, domain 2"/>
    <property type="match status" value="1"/>
</dbReference>
<proteinExistence type="predicted"/>
<evidence type="ECO:0000259" key="2">
    <source>
        <dbReference type="Pfam" id="PF01398"/>
    </source>
</evidence>
<evidence type="ECO:0000313" key="4">
    <source>
        <dbReference type="EMBL" id="SCL92792.1"/>
    </source>
</evidence>
<organism evidence="3 8">
    <name type="scientific">Plasmodium berghei</name>
    <dbReference type="NCBI Taxonomy" id="5821"/>
    <lineage>
        <taxon>Eukaryota</taxon>
        <taxon>Sar</taxon>
        <taxon>Alveolata</taxon>
        <taxon>Apicomplexa</taxon>
        <taxon>Aconoidasida</taxon>
        <taxon>Haemosporida</taxon>
        <taxon>Plasmodiidae</taxon>
        <taxon>Plasmodium</taxon>
        <taxon>Plasmodium (Vinckeia)</taxon>
    </lineage>
</organism>
<evidence type="ECO:0000313" key="3">
    <source>
        <dbReference type="EMBL" id="CXI08881.1"/>
    </source>
</evidence>
<name>A0A0Y9USZ8_PLABE</name>
<dbReference type="InterPro" id="IPR000555">
    <property type="entry name" value="JAMM/MPN+_dom"/>
</dbReference>
<dbReference type="OrthoDB" id="372413at2759"/>
<dbReference type="Proteomes" id="UP000069549">
    <property type="component" value="Chromosome 5"/>
</dbReference>
<dbReference type="GO" id="GO:0043130">
    <property type="term" value="F:ubiquitin binding"/>
    <property type="evidence" value="ECO:0007669"/>
    <property type="project" value="TreeGrafter"/>
</dbReference>
<dbReference type="EMBL" id="LT608253">
    <property type="protein sequence ID" value="SCM15717.1"/>
    <property type="molecule type" value="Genomic_DNA"/>
</dbReference>
<evidence type="ECO:0000313" key="6">
    <source>
        <dbReference type="EMBL" id="SCM17512.1"/>
    </source>
</evidence>
<accession>A0A0Y9USZ8</accession>
<evidence type="ECO:0000313" key="10">
    <source>
        <dbReference type="Proteomes" id="UP000219974"/>
    </source>
</evidence>
<evidence type="ECO:0000256" key="1">
    <source>
        <dbReference type="SAM" id="MobiDB-lite"/>
    </source>
</evidence>
<dbReference type="EMBL" id="LT614631">
    <property type="protein sequence ID" value="SCN22912.1"/>
    <property type="molecule type" value="Genomic_DNA"/>
</dbReference>
<feature type="region of interest" description="Disordered" evidence="1">
    <location>
        <begin position="246"/>
        <end position="273"/>
    </location>
</feature>
<dbReference type="Proteomes" id="UP000219974">
    <property type="component" value="Chromosome 5"/>
</dbReference>
<dbReference type="VEuPathDB" id="PlasmoDB:PBANKA_0508200"/>
<feature type="domain" description="JAB1/MPN/MOV34 metalloenzyme" evidence="2">
    <location>
        <begin position="90"/>
        <end position="184"/>
    </location>
</feature>
<evidence type="ECO:0000313" key="7">
    <source>
        <dbReference type="EMBL" id="SCN22912.1"/>
    </source>
</evidence>